<dbReference type="Proteomes" id="UP000053176">
    <property type="component" value="Unassembled WGS sequence"/>
</dbReference>
<evidence type="ECO:0000313" key="2">
    <source>
        <dbReference type="EMBL" id="KUM23371.1"/>
    </source>
</evidence>
<protein>
    <submittedName>
        <fullName evidence="2">Uncharacterized protein</fullName>
    </submittedName>
</protein>
<gene>
    <name evidence="2" type="ORF">AU467_33835</name>
</gene>
<comment type="caution">
    <text evidence="2">The sequence shown here is derived from an EMBL/GenBank/DDBJ whole genome shotgun (WGS) entry which is preliminary data.</text>
</comment>
<accession>A0A101KM79</accession>
<dbReference type="EMBL" id="LPWA01000170">
    <property type="protein sequence ID" value="KUM23371.1"/>
    <property type="molecule type" value="Genomic_DNA"/>
</dbReference>
<reference evidence="2 3" key="1">
    <citation type="submission" date="2015-12" db="EMBL/GenBank/DDBJ databases">
        <title>Draft genome sequence of Mesorhizobium sp. UFLA 01-765, a multitolerant efficient symbiont and plant-growth promoting strain isolated from Zn-mining soil using Leucaena leucocephala as a trap plant.</title>
        <authorList>
            <person name="Rangel W.M."/>
            <person name="Thijs S."/>
            <person name="Longatti S.M."/>
            <person name="Moreira F.M."/>
            <person name="Weyens N."/>
            <person name="Vangronsveld J."/>
            <person name="Van Hamme J.D."/>
            <person name="Bottos E.M."/>
            <person name="Rineau F."/>
        </authorList>
    </citation>
    <scope>NUCLEOTIDE SEQUENCE [LARGE SCALE GENOMIC DNA]</scope>
    <source>
        <strain evidence="2 3">UFLA 01-765</strain>
    </source>
</reference>
<evidence type="ECO:0000313" key="3">
    <source>
        <dbReference type="Proteomes" id="UP000053176"/>
    </source>
</evidence>
<keyword evidence="1" id="KW-0472">Membrane</keyword>
<name>A0A101KM79_RHILI</name>
<proteinExistence type="predicted"/>
<dbReference type="AlphaFoldDB" id="A0A101KM79"/>
<evidence type="ECO:0000256" key="1">
    <source>
        <dbReference type="SAM" id="Phobius"/>
    </source>
</evidence>
<keyword evidence="1" id="KW-1133">Transmembrane helix</keyword>
<organism evidence="2 3">
    <name type="scientific">Rhizobium loti</name>
    <name type="common">Mesorhizobium loti</name>
    <dbReference type="NCBI Taxonomy" id="381"/>
    <lineage>
        <taxon>Bacteria</taxon>
        <taxon>Pseudomonadati</taxon>
        <taxon>Pseudomonadota</taxon>
        <taxon>Alphaproteobacteria</taxon>
        <taxon>Hyphomicrobiales</taxon>
        <taxon>Phyllobacteriaceae</taxon>
        <taxon>Mesorhizobium</taxon>
    </lineage>
</organism>
<keyword evidence="1" id="KW-0812">Transmembrane</keyword>
<feature type="transmembrane region" description="Helical" evidence="1">
    <location>
        <begin position="71"/>
        <end position="92"/>
    </location>
</feature>
<dbReference type="OrthoDB" id="9812221at2"/>
<feature type="transmembrane region" description="Helical" evidence="1">
    <location>
        <begin position="26"/>
        <end position="51"/>
    </location>
</feature>
<sequence>MVITTRRRKRASGGEKQVSRILRSPLAMLSLSRNLGLVTGTAVMGAVFAFAVGTRDIGGAAPEAVATGMSVTFAVAAGLVLVAVMVAVVSGWRKQWSA</sequence>